<reference evidence="2 3" key="1">
    <citation type="journal article" date="2012" name="Appl. Environ. Microbiol.">
        <title>Short-read sequencing for genomic analysis of the brown rot fungus Fibroporia radiculosa.</title>
        <authorList>
            <person name="Tang J.D."/>
            <person name="Perkins A.D."/>
            <person name="Sonstegard T.S."/>
            <person name="Schroeder S.G."/>
            <person name="Burgess S.C."/>
            <person name="Diehl S.V."/>
        </authorList>
    </citation>
    <scope>NUCLEOTIDE SEQUENCE [LARGE SCALE GENOMIC DNA]</scope>
    <source>
        <strain evidence="2 3">TFFH 294</strain>
    </source>
</reference>
<accession>J4GW96</accession>
<dbReference type="GeneID" id="24100801"/>
<evidence type="ECO:0000256" key="1">
    <source>
        <dbReference type="SAM" id="MobiDB-lite"/>
    </source>
</evidence>
<evidence type="ECO:0008006" key="4">
    <source>
        <dbReference type="Google" id="ProtNLM"/>
    </source>
</evidence>
<dbReference type="EMBL" id="HE797212">
    <property type="protein sequence ID" value="CCM05890.1"/>
    <property type="molecule type" value="Genomic_DNA"/>
</dbReference>
<dbReference type="InParanoid" id="J4GW96"/>
<dbReference type="OrthoDB" id="244495at2759"/>
<feature type="compositionally biased region" description="Basic and acidic residues" evidence="1">
    <location>
        <begin position="420"/>
        <end position="435"/>
    </location>
</feature>
<feature type="compositionally biased region" description="Pro residues" evidence="1">
    <location>
        <begin position="577"/>
        <end position="592"/>
    </location>
</feature>
<name>J4GW96_9APHY</name>
<protein>
    <recommendedName>
        <fullName evidence="4">Cyclin N-terminal domain-containing protein</fullName>
    </recommendedName>
</protein>
<keyword evidence="3" id="KW-1185">Reference proteome</keyword>
<organism evidence="2 3">
    <name type="scientific">Fibroporia radiculosa</name>
    <dbReference type="NCBI Taxonomy" id="599839"/>
    <lineage>
        <taxon>Eukaryota</taxon>
        <taxon>Fungi</taxon>
        <taxon>Dikarya</taxon>
        <taxon>Basidiomycota</taxon>
        <taxon>Agaricomycotina</taxon>
        <taxon>Agaricomycetes</taxon>
        <taxon>Polyporales</taxon>
        <taxon>Fibroporiaceae</taxon>
        <taxon>Fibroporia</taxon>
    </lineage>
</organism>
<dbReference type="Proteomes" id="UP000006352">
    <property type="component" value="Unassembled WGS sequence"/>
</dbReference>
<dbReference type="RefSeq" id="XP_012185173.1">
    <property type="nucleotide sequence ID" value="XM_012329783.1"/>
</dbReference>
<evidence type="ECO:0000313" key="3">
    <source>
        <dbReference type="Proteomes" id="UP000006352"/>
    </source>
</evidence>
<gene>
    <name evidence="2" type="ORF">FIBRA_08128</name>
</gene>
<evidence type="ECO:0000313" key="2">
    <source>
        <dbReference type="EMBL" id="CCM05890.1"/>
    </source>
</evidence>
<feature type="region of interest" description="Disordered" evidence="1">
    <location>
        <begin position="417"/>
        <end position="444"/>
    </location>
</feature>
<feature type="region of interest" description="Disordered" evidence="1">
    <location>
        <begin position="543"/>
        <end position="602"/>
    </location>
</feature>
<proteinExistence type="predicted"/>
<dbReference type="STRING" id="599839.J4GW96"/>
<sequence>MLAGRNRNHVALNVSDELFGGISAFTTSVRCATRRQLNITAEINPSKCCPDITHYEFLPQPTTDLRELSHLVSGRDPTSNNLSLLKLWHEAETPLTQHRPRSAERRTVPVPRFCRKEENFADDDVDSMLKIILWSLSYNAAPIMLARCDHASKHLGDANRLSLPPRTLPLFIGDVLRLWRGEKMVVWTTLYILDKLREPGPGEPGQGSEAVPPDGLHSLFLAAFLIAMKFLCDDADVGLFRKLESFMPSYRTLDESELQVCVTLRWLFDIHPQKLDVFKQKLEQDFAHVSRLPSLNGYLQPRPDSSSCDSEPWLSMDNVGGCLVKSDLMDAHRSWETIEQDMQASLDRTTSESLSSIRSSRRRSGAWILDAPPGGDIAGPFSSVIDPVIPDLPPGWMHPLVPAIEFSALQLAEASSSVSRVHEPPRKVGMERGEPPRSYTSTGMRRTSLPLTQNEISGITQQLHTLEAKSPGCRPLDALIISPSLESSPVIPPIFSDRSYPPGIRMKDNASITSRASPKTITADGQVVHELRREAPRMVPSRRIASPGSFHAPIRSPGPQHTEATPIVPPKYQTTPPVIPPRYPPMTPPVIPPRRSGISYAR</sequence>
<dbReference type="HOGENOM" id="CLU_453429_0_0_1"/>
<dbReference type="AlphaFoldDB" id="J4GW96"/>